<feature type="domain" description="NADP-dependent oxidoreductase" evidence="1">
    <location>
        <begin position="26"/>
        <end position="276"/>
    </location>
</feature>
<dbReference type="EMBL" id="BSYI01000031">
    <property type="protein sequence ID" value="GMG84181.1"/>
    <property type="molecule type" value="Genomic_DNA"/>
</dbReference>
<evidence type="ECO:0000313" key="2">
    <source>
        <dbReference type="EMBL" id="GMG84181.1"/>
    </source>
</evidence>
<gene>
    <name evidence="2" type="ORF">LNKW23_33950</name>
</gene>
<keyword evidence="3" id="KW-1185">Reference proteome</keyword>
<dbReference type="PRINTS" id="PR00069">
    <property type="entry name" value="ALDKETRDTASE"/>
</dbReference>
<dbReference type="PANTHER" id="PTHR43638">
    <property type="entry name" value="OXIDOREDUCTASE, ALDO/KETO REDUCTASE FAMILY PROTEIN"/>
    <property type="match status" value="1"/>
</dbReference>
<dbReference type="PIRSF" id="PIRSF000097">
    <property type="entry name" value="AKR"/>
    <property type="match status" value="1"/>
</dbReference>
<organism evidence="2 3">
    <name type="scientific">Paralimibaculum aggregatum</name>
    <dbReference type="NCBI Taxonomy" id="3036245"/>
    <lineage>
        <taxon>Bacteria</taxon>
        <taxon>Pseudomonadati</taxon>
        <taxon>Pseudomonadota</taxon>
        <taxon>Alphaproteobacteria</taxon>
        <taxon>Rhodobacterales</taxon>
        <taxon>Paracoccaceae</taxon>
        <taxon>Paralimibaculum</taxon>
    </lineage>
</organism>
<dbReference type="SUPFAM" id="SSF51430">
    <property type="entry name" value="NAD(P)-linked oxidoreductase"/>
    <property type="match status" value="1"/>
</dbReference>
<dbReference type="InterPro" id="IPR036812">
    <property type="entry name" value="NAD(P)_OxRdtase_dom_sf"/>
</dbReference>
<dbReference type="InterPro" id="IPR023210">
    <property type="entry name" value="NADP_OxRdtase_dom"/>
</dbReference>
<dbReference type="PANTHER" id="PTHR43638:SF3">
    <property type="entry name" value="ALDEHYDE REDUCTASE"/>
    <property type="match status" value="1"/>
</dbReference>
<reference evidence="2 3" key="1">
    <citation type="submission" date="2023-04" db="EMBL/GenBank/DDBJ databases">
        <title>Marinoamorphus aggregata gen. nov., sp. Nov., isolate from tissue of brittle star Ophioplocus japonicus.</title>
        <authorList>
            <person name="Kawano K."/>
            <person name="Sawayama S."/>
            <person name="Nakagawa S."/>
        </authorList>
    </citation>
    <scope>NUCLEOTIDE SEQUENCE [LARGE SCALE GENOMIC DNA]</scope>
    <source>
        <strain evidence="2 3">NKW23</strain>
    </source>
</reference>
<dbReference type="InterPro" id="IPR020471">
    <property type="entry name" value="AKR"/>
</dbReference>
<comment type="caution">
    <text evidence="2">The sequence shown here is derived from an EMBL/GenBank/DDBJ whole genome shotgun (WGS) entry which is preliminary data.</text>
</comment>
<dbReference type="RefSeq" id="WP_285673157.1">
    <property type="nucleotide sequence ID" value="NZ_BSYI01000031.1"/>
</dbReference>
<dbReference type="Gene3D" id="3.20.20.100">
    <property type="entry name" value="NADP-dependent oxidoreductase domain"/>
    <property type="match status" value="1"/>
</dbReference>
<name>A0ABQ6LLU9_9RHOB</name>
<dbReference type="Pfam" id="PF00248">
    <property type="entry name" value="Aldo_ket_red"/>
    <property type="match status" value="1"/>
</dbReference>
<evidence type="ECO:0000259" key="1">
    <source>
        <dbReference type="Pfam" id="PF00248"/>
    </source>
</evidence>
<evidence type="ECO:0000313" key="3">
    <source>
        <dbReference type="Proteomes" id="UP001239909"/>
    </source>
</evidence>
<accession>A0ABQ6LLU9</accession>
<dbReference type="Proteomes" id="UP001239909">
    <property type="component" value="Unassembled WGS sequence"/>
</dbReference>
<proteinExistence type="predicted"/>
<protein>
    <submittedName>
        <fullName evidence="2">Aldo/keto reductase</fullName>
    </submittedName>
</protein>
<sequence>MPNLPDDPPLDIPPIRLRSGTVMPGIGFGTWRIGESRSQAEAELAALRHALARGFRHFDTAEMYGEGGSETLLGQAIAGWPREALFITSKFYPHHARADQMERACERSLRRLGIECLDLYLLHWPGSTPLEETLRGAERLRAAGKIRAFGVSNFDIEDIAAAVSDDADRLVDVNQVLYNPGRRGIEFDLLPFLGKAGIACVAYSPIEPGRLGANRGFAEVARGAGLSPARLALAWHMTRSGACPIPKSATPAHVDALAAAAVMRLPDEVMAAVDEACPPPRRREPLEIL</sequence>